<name>A0A1B8GP19_9PEZI</name>
<dbReference type="GO" id="GO:0016020">
    <property type="term" value="C:membrane"/>
    <property type="evidence" value="ECO:0007669"/>
    <property type="project" value="UniProtKB-SubCell"/>
</dbReference>
<evidence type="ECO:0000256" key="2">
    <source>
        <dbReference type="ARBA" id="ARBA00022692"/>
    </source>
</evidence>
<dbReference type="PANTHER" id="PTHR33048">
    <property type="entry name" value="PTH11-LIKE INTEGRAL MEMBRANE PROTEIN (AFU_ORTHOLOGUE AFUA_5G11245)"/>
    <property type="match status" value="1"/>
</dbReference>
<evidence type="ECO:0000259" key="7">
    <source>
        <dbReference type="Pfam" id="PF20684"/>
    </source>
</evidence>
<evidence type="ECO:0000313" key="8">
    <source>
        <dbReference type="EMBL" id="OBT97593.2"/>
    </source>
</evidence>
<evidence type="ECO:0000256" key="5">
    <source>
        <dbReference type="ARBA" id="ARBA00038359"/>
    </source>
</evidence>
<evidence type="ECO:0000256" key="3">
    <source>
        <dbReference type="ARBA" id="ARBA00022989"/>
    </source>
</evidence>
<feature type="transmembrane region" description="Helical" evidence="6">
    <location>
        <begin position="34"/>
        <end position="56"/>
    </location>
</feature>
<evidence type="ECO:0000313" key="9">
    <source>
        <dbReference type="Proteomes" id="UP000091956"/>
    </source>
</evidence>
<dbReference type="AlphaFoldDB" id="A0A1B8GP19"/>
<dbReference type="PANTHER" id="PTHR33048:SF158">
    <property type="entry name" value="MEMBRANE PROTEIN PTH11-LIKE, PUTATIVE-RELATED"/>
    <property type="match status" value="1"/>
</dbReference>
<dbReference type="EMBL" id="KV460221">
    <property type="protein sequence ID" value="OBT97593.2"/>
    <property type="molecule type" value="Genomic_DNA"/>
</dbReference>
<feature type="transmembrane region" description="Helical" evidence="6">
    <location>
        <begin position="117"/>
        <end position="141"/>
    </location>
</feature>
<evidence type="ECO:0000256" key="4">
    <source>
        <dbReference type="ARBA" id="ARBA00023136"/>
    </source>
</evidence>
<feature type="transmembrane region" description="Helical" evidence="6">
    <location>
        <begin position="153"/>
        <end position="171"/>
    </location>
</feature>
<keyword evidence="4 6" id="KW-0472">Membrane</keyword>
<feature type="transmembrane region" description="Helical" evidence="6">
    <location>
        <begin position="68"/>
        <end position="90"/>
    </location>
</feature>
<protein>
    <recommendedName>
        <fullName evidence="7">Rhodopsin domain-containing protein</fullName>
    </recommendedName>
</protein>
<keyword evidence="9" id="KW-1185">Reference proteome</keyword>
<dbReference type="InterPro" id="IPR052337">
    <property type="entry name" value="SAT4-like"/>
</dbReference>
<gene>
    <name evidence="8" type="ORF">VE01_04514</name>
</gene>
<comment type="subcellular location">
    <subcellularLocation>
        <location evidence="1">Membrane</location>
        <topology evidence="1">Multi-pass membrane protein</topology>
    </subcellularLocation>
</comment>
<dbReference type="Proteomes" id="UP000091956">
    <property type="component" value="Unassembled WGS sequence"/>
</dbReference>
<accession>A0A1B8GP19</accession>
<dbReference type="GeneID" id="28837900"/>
<reference evidence="9" key="2">
    <citation type="journal article" date="2018" name="Nat. Commun.">
        <title>Extreme sensitivity to ultraviolet light in the fungal pathogen causing white-nose syndrome of bats.</title>
        <authorList>
            <person name="Palmer J.M."/>
            <person name="Drees K.P."/>
            <person name="Foster J.T."/>
            <person name="Lindner D.L."/>
        </authorList>
    </citation>
    <scope>NUCLEOTIDE SEQUENCE [LARGE SCALE GENOMIC DNA]</scope>
    <source>
        <strain evidence="9">UAMH 10579</strain>
    </source>
</reference>
<reference evidence="8 9" key="1">
    <citation type="submission" date="2016-03" db="EMBL/GenBank/DDBJ databases">
        <title>Comparative genomics of Pseudogymnoascus destructans, the fungus causing white-nose syndrome of bats.</title>
        <authorList>
            <person name="Palmer J.M."/>
            <person name="Drees K.P."/>
            <person name="Foster J.T."/>
            <person name="Lindner D.L."/>
        </authorList>
    </citation>
    <scope>NUCLEOTIDE SEQUENCE [LARGE SCALE GENOMIC DNA]</scope>
    <source>
        <strain evidence="8 9">UAMH 10579</strain>
    </source>
</reference>
<evidence type="ECO:0000256" key="6">
    <source>
        <dbReference type="SAM" id="Phobius"/>
    </source>
</evidence>
<comment type="similarity">
    <text evidence="5">Belongs to the SAT4 family.</text>
</comment>
<keyword evidence="2 6" id="KW-0812">Transmembrane</keyword>
<dbReference type="RefSeq" id="XP_059319774.1">
    <property type="nucleotide sequence ID" value="XM_059463626.1"/>
</dbReference>
<dbReference type="InterPro" id="IPR049326">
    <property type="entry name" value="Rhodopsin_dom_fungi"/>
</dbReference>
<organism evidence="8 9">
    <name type="scientific">Pseudogymnoascus verrucosus</name>
    <dbReference type="NCBI Taxonomy" id="342668"/>
    <lineage>
        <taxon>Eukaryota</taxon>
        <taxon>Fungi</taxon>
        <taxon>Dikarya</taxon>
        <taxon>Ascomycota</taxon>
        <taxon>Pezizomycotina</taxon>
        <taxon>Leotiomycetes</taxon>
        <taxon>Thelebolales</taxon>
        <taxon>Thelebolaceae</taxon>
        <taxon>Pseudogymnoascus</taxon>
    </lineage>
</organism>
<dbReference type="Pfam" id="PF20684">
    <property type="entry name" value="Fung_rhodopsin"/>
    <property type="match status" value="1"/>
</dbReference>
<evidence type="ECO:0000256" key="1">
    <source>
        <dbReference type="ARBA" id="ARBA00004141"/>
    </source>
</evidence>
<proteinExistence type="inferred from homology"/>
<keyword evidence="3 6" id="KW-1133">Transmembrane helix</keyword>
<feature type="domain" description="Rhodopsin" evidence="7">
    <location>
        <begin position="9"/>
        <end position="218"/>
    </location>
</feature>
<sequence length="272" mass="30737">MRLDVIIWHVGIHIWDVDQYNLEPNYTEYHKILIAYNLLYTPILPLVKASIIFLLLRAGWVVTPIRRTLYGILAFVIGACLGPWLALIFLCPPLTGETSEPTVYGGLSCLTPKQGGIIYVFLVTANMFTDLLILPIPSLLVYRIRNASLQSRLTVIFSFALSLGVTAMGAIRLKLNYQGILYKHHESDWTYTIVYCLSHAENNVAIVIACMPPLRSLILRWASNKDEEALVRDQSDTINRRIYGESFTLRPMSATEDAKDQFTGTSKHNEGF</sequence>